<protein>
    <submittedName>
        <fullName evidence="2">Ubiquitin conjugating enzyme Ubc1-like</fullName>
    </submittedName>
</protein>
<sequence length="67" mass="7521">MSDSRSRRIGKELADVRRDTQAGIQVWTVNESDISRLKGMFKGPPDTAYEGGYYTVDVEIPIGMNIE</sequence>
<dbReference type="EMBL" id="CP115611">
    <property type="protein sequence ID" value="WBW71641.1"/>
    <property type="molecule type" value="Genomic_DNA"/>
</dbReference>
<organism evidence="2 3">
    <name type="scientific">Schizosaccharomyces osmophilus</name>
    <dbReference type="NCBI Taxonomy" id="2545709"/>
    <lineage>
        <taxon>Eukaryota</taxon>
        <taxon>Fungi</taxon>
        <taxon>Dikarya</taxon>
        <taxon>Ascomycota</taxon>
        <taxon>Taphrinomycotina</taxon>
        <taxon>Schizosaccharomycetes</taxon>
        <taxon>Schizosaccharomycetales</taxon>
        <taxon>Schizosaccharomycetaceae</taxon>
        <taxon>Schizosaccharomyces</taxon>
    </lineage>
</organism>
<name>A0AAF0ATN9_9SCHI</name>
<keyword evidence="3" id="KW-1185">Reference proteome</keyword>
<dbReference type="KEGG" id="som:SOMG_01109"/>
<reference evidence="2 3" key="1">
    <citation type="journal article" date="2023" name="G3 (Bethesda)">
        <title>A high-quality reference genome for the fission yeast Schizosaccharomyces osmophilus.</title>
        <authorList>
            <person name="Jia G.S."/>
            <person name="Zhang W.C."/>
            <person name="Liang Y."/>
            <person name="Liu X.H."/>
            <person name="Rhind N."/>
            <person name="Pidoux A."/>
            <person name="Brysch-Herzberg M."/>
            <person name="Du L.L."/>
        </authorList>
    </citation>
    <scope>NUCLEOTIDE SEQUENCE [LARGE SCALE GENOMIC DNA]</scope>
    <source>
        <strain evidence="2 3">CBS 15793</strain>
    </source>
</reference>
<evidence type="ECO:0000313" key="3">
    <source>
        <dbReference type="Proteomes" id="UP001212411"/>
    </source>
</evidence>
<accession>A0AAF0ATN9</accession>
<feature type="domain" description="UBC core" evidence="1">
    <location>
        <begin position="4"/>
        <end position="67"/>
    </location>
</feature>
<proteinExistence type="predicted"/>
<dbReference type="Gene3D" id="3.10.110.10">
    <property type="entry name" value="Ubiquitin Conjugating Enzyme"/>
    <property type="match status" value="1"/>
</dbReference>
<dbReference type="RefSeq" id="XP_056035884.1">
    <property type="nucleotide sequence ID" value="XM_056179902.1"/>
</dbReference>
<dbReference type="SUPFAM" id="SSF54495">
    <property type="entry name" value="UBC-like"/>
    <property type="match status" value="1"/>
</dbReference>
<dbReference type="InterPro" id="IPR000608">
    <property type="entry name" value="UBC"/>
</dbReference>
<dbReference type="GeneID" id="80874591"/>
<dbReference type="AlphaFoldDB" id="A0AAF0ATN9"/>
<evidence type="ECO:0000259" key="1">
    <source>
        <dbReference type="PROSITE" id="PS50127"/>
    </source>
</evidence>
<gene>
    <name evidence="2" type="ORF">SOMG_01109</name>
</gene>
<dbReference type="PROSITE" id="PS50127">
    <property type="entry name" value="UBC_2"/>
    <property type="match status" value="1"/>
</dbReference>
<dbReference type="InterPro" id="IPR016135">
    <property type="entry name" value="UBQ-conjugating_enzyme/RWD"/>
</dbReference>
<dbReference type="Pfam" id="PF00179">
    <property type="entry name" value="UQ_con"/>
    <property type="match status" value="1"/>
</dbReference>
<evidence type="ECO:0000313" key="2">
    <source>
        <dbReference type="EMBL" id="WBW71641.1"/>
    </source>
</evidence>
<dbReference type="Proteomes" id="UP001212411">
    <property type="component" value="Chromosome 1"/>
</dbReference>